<dbReference type="FunFam" id="2.30.30.30:FF:000021">
    <property type="entry name" value="DNA/RNA-binding protein KIN17, putative"/>
    <property type="match status" value="1"/>
</dbReference>
<evidence type="ECO:0000259" key="3">
    <source>
        <dbReference type="Pfam" id="PF25092"/>
    </source>
</evidence>
<name>A0A388LKR3_CHABU</name>
<dbReference type="GO" id="GO:0006260">
    <property type="term" value="P:DNA replication"/>
    <property type="evidence" value="ECO:0007669"/>
    <property type="project" value="TreeGrafter"/>
</dbReference>
<reference evidence="4 5" key="1">
    <citation type="journal article" date="2018" name="Cell">
        <title>The Chara Genome: Secondary Complexity and Implications for Plant Terrestrialization.</title>
        <authorList>
            <person name="Nishiyama T."/>
            <person name="Sakayama H."/>
            <person name="Vries J.D."/>
            <person name="Buschmann H."/>
            <person name="Saint-Marcoux D."/>
            <person name="Ullrich K.K."/>
            <person name="Haas F.B."/>
            <person name="Vanderstraeten L."/>
            <person name="Becker D."/>
            <person name="Lang D."/>
            <person name="Vosolsobe S."/>
            <person name="Rombauts S."/>
            <person name="Wilhelmsson P.K.I."/>
            <person name="Janitza P."/>
            <person name="Kern R."/>
            <person name="Heyl A."/>
            <person name="Rumpler F."/>
            <person name="Villalobos L.I.A.C."/>
            <person name="Clay J.M."/>
            <person name="Skokan R."/>
            <person name="Toyoda A."/>
            <person name="Suzuki Y."/>
            <person name="Kagoshima H."/>
            <person name="Schijlen E."/>
            <person name="Tajeshwar N."/>
            <person name="Catarino B."/>
            <person name="Hetherington A.J."/>
            <person name="Saltykova A."/>
            <person name="Bonnot C."/>
            <person name="Breuninger H."/>
            <person name="Symeonidi A."/>
            <person name="Radhakrishnan G.V."/>
            <person name="Van Nieuwerburgh F."/>
            <person name="Deforce D."/>
            <person name="Chang C."/>
            <person name="Karol K.G."/>
            <person name="Hedrich R."/>
            <person name="Ulvskov P."/>
            <person name="Glockner G."/>
            <person name="Delwiche C.F."/>
            <person name="Petrasek J."/>
            <person name="Van de Peer Y."/>
            <person name="Friml J."/>
            <person name="Beilby M."/>
            <person name="Dolan L."/>
            <person name="Kohara Y."/>
            <person name="Sugano S."/>
            <person name="Fujiyama A."/>
            <person name="Delaux P.-M."/>
            <person name="Quint M."/>
            <person name="TheiBen G."/>
            <person name="Hagemann M."/>
            <person name="Harholt J."/>
            <person name="Dunand C."/>
            <person name="Zachgo S."/>
            <person name="Langdale J."/>
            <person name="Maumus F."/>
            <person name="Straeten D.V.D."/>
            <person name="Gould S.B."/>
            <person name="Rensing S.A."/>
        </authorList>
    </citation>
    <scope>NUCLEOTIDE SEQUENCE [LARGE SCALE GENOMIC DNA]</scope>
    <source>
        <strain evidence="4 5">S276</strain>
    </source>
</reference>
<feature type="domain" description="KN17 SH3-like" evidence="2">
    <location>
        <begin position="18"/>
        <end position="71"/>
    </location>
</feature>
<organism evidence="4 5">
    <name type="scientific">Chara braunii</name>
    <name type="common">Braun's stonewort</name>
    <dbReference type="NCBI Taxonomy" id="69332"/>
    <lineage>
        <taxon>Eukaryota</taxon>
        <taxon>Viridiplantae</taxon>
        <taxon>Streptophyta</taxon>
        <taxon>Charophyceae</taxon>
        <taxon>Charales</taxon>
        <taxon>Characeae</taxon>
        <taxon>Chara</taxon>
    </lineage>
</organism>
<evidence type="ECO:0000256" key="1">
    <source>
        <dbReference type="ARBA" id="ARBA00008517"/>
    </source>
</evidence>
<dbReference type="PANTHER" id="PTHR12805">
    <property type="entry name" value="KIN17 KIN, ANTIGENIC DETERMINANT OF RECA PROTEIN HOMOLOG"/>
    <property type="match status" value="1"/>
</dbReference>
<dbReference type="STRING" id="69332.A0A388LKR3"/>
<dbReference type="EMBL" id="BFEA01000419">
    <property type="protein sequence ID" value="GBG82823.1"/>
    <property type="molecule type" value="Genomic_DNA"/>
</dbReference>
<dbReference type="AlphaFoldDB" id="A0A388LKR3"/>
<sequence>MLAVMMAEQERAKERVNRKDYWLSEGLIVKVMSKALKEKGYYKMKGVVEKVVGKYVGEIKMLDGGDVLRVDQAELETVLPQIGGRVRVVNGAYRGEHAILLGIEPEKFCAKVRIEKGRFDGRVLPAVEYEDICKVAVSGR</sequence>
<dbReference type="InterPro" id="IPR037321">
    <property type="entry name" value="KIN17-like"/>
</dbReference>
<proteinExistence type="inferred from homology"/>
<dbReference type="Gene3D" id="2.30.30.140">
    <property type="match status" value="1"/>
</dbReference>
<evidence type="ECO:0000259" key="2">
    <source>
        <dbReference type="Pfam" id="PF18131"/>
    </source>
</evidence>
<feature type="domain" description="Kin17 KOW" evidence="3">
    <location>
        <begin position="80"/>
        <end position="136"/>
    </location>
</feature>
<dbReference type="Proteomes" id="UP000265515">
    <property type="component" value="Unassembled WGS sequence"/>
</dbReference>
<comment type="similarity">
    <text evidence="1">Belongs to the KIN17 family.</text>
</comment>
<dbReference type="OMA" id="LQYDEVC"/>
<comment type="caution">
    <text evidence="4">The sequence shown here is derived from an EMBL/GenBank/DDBJ whole genome shotgun (WGS) entry which is preliminary data.</text>
</comment>
<dbReference type="Gene3D" id="2.30.30.30">
    <property type="match status" value="1"/>
</dbReference>
<keyword evidence="5" id="KW-1185">Reference proteome</keyword>
<dbReference type="Pfam" id="PF18131">
    <property type="entry name" value="KN17_SH3"/>
    <property type="match status" value="1"/>
</dbReference>
<evidence type="ECO:0000313" key="4">
    <source>
        <dbReference type="EMBL" id="GBG82823.1"/>
    </source>
</evidence>
<dbReference type="InterPro" id="IPR014722">
    <property type="entry name" value="Rib_uL2_dom2"/>
</dbReference>
<dbReference type="Gramene" id="GBG82823">
    <property type="protein sequence ID" value="GBG82823"/>
    <property type="gene ID" value="CBR_g36354"/>
</dbReference>
<dbReference type="InterPro" id="IPR041995">
    <property type="entry name" value="KOW_KIN17"/>
</dbReference>
<accession>A0A388LKR3</accession>
<gene>
    <name evidence="4" type="ORF">CBR_g36354</name>
</gene>
<protein>
    <submittedName>
        <fullName evidence="4">Uncharacterized protein</fullName>
    </submittedName>
</protein>
<dbReference type="InterPro" id="IPR041330">
    <property type="entry name" value="KN17_SH3"/>
</dbReference>
<dbReference type="GO" id="GO:0003690">
    <property type="term" value="F:double-stranded DNA binding"/>
    <property type="evidence" value="ECO:0007669"/>
    <property type="project" value="TreeGrafter"/>
</dbReference>
<dbReference type="OrthoDB" id="10266249at2759"/>
<dbReference type="Pfam" id="PF25092">
    <property type="entry name" value="SH3_KIN17_C"/>
    <property type="match status" value="1"/>
</dbReference>
<dbReference type="GO" id="GO:0005634">
    <property type="term" value="C:nucleus"/>
    <property type="evidence" value="ECO:0007669"/>
    <property type="project" value="TreeGrafter"/>
</dbReference>
<evidence type="ECO:0000313" key="5">
    <source>
        <dbReference type="Proteomes" id="UP000265515"/>
    </source>
</evidence>
<dbReference type="CDD" id="cd13155">
    <property type="entry name" value="KOW_KIN17"/>
    <property type="match status" value="1"/>
</dbReference>
<dbReference type="GO" id="GO:0006974">
    <property type="term" value="P:DNA damage response"/>
    <property type="evidence" value="ECO:0007669"/>
    <property type="project" value="TreeGrafter"/>
</dbReference>
<dbReference type="PANTHER" id="PTHR12805:SF0">
    <property type="entry name" value="DNA_RNA-BINDING PROTEIN KIN17"/>
    <property type="match status" value="1"/>
</dbReference>